<gene>
    <name evidence="2" type="ORF">PR048_022662</name>
</gene>
<dbReference type="Proteomes" id="UP001159363">
    <property type="component" value="Chromosome 7"/>
</dbReference>
<proteinExistence type="predicted"/>
<comment type="caution">
    <text evidence="2">The sequence shown here is derived from an EMBL/GenBank/DDBJ whole genome shotgun (WGS) entry which is preliminary data.</text>
</comment>
<evidence type="ECO:0000256" key="1">
    <source>
        <dbReference type="SAM" id="MobiDB-lite"/>
    </source>
</evidence>
<protein>
    <submittedName>
        <fullName evidence="2">Uncharacterized protein</fullName>
    </submittedName>
</protein>
<sequence length="636" mass="71042">MGREPNSVATVAQWLENPIVGPQSRARSLGLKEDEGKRWAAIKQRSIWPLSKSSCADTLRHKPPNGTPSSELCLIRRQLAPGVLKKKRDMKWLVTHSVIGSRGSGLVSDWLQRGAGTSFYHFFLPATPFNTGVREQLEFTVSASIIRPPGGRNKLPHSRPYIPPHPTKRRGSLNKSSRGSRECLPAANSVAAPRGSDLGIPVSVGALVDRPAVEQADLQKRRRRGNVLSPVLHICLRARSCEPMRVIEVSMELRRNKRAGETGDPRENPSANGIVQHDSHLRKSGVTRLGIAYRSGMERLCLLGAGNNHNQMDNYPAHSIVQGTTESGTPASMRVGACAQTQLYFRQSANANRVRFQAGWLPDFSMWESFRTMLLVGGFTRGFSVSTALAFQRSSILTSLHPHRLSRPCGLPGSWTWLGQPPETLPDLLRAARMECDLLQEDYIYTVITNMARRVRDLYSAMYMEVMHYLSRRLRLPSTWGLFPIFEVGKRGSDKGDFAKFIKCAFAAMCKVLNWRAVFSCCLSLHYKRTGETGDSQENPLVTGNVRHVPSDLVSVGVERSDRHTSSCSYRLPSRYKRKFHLCILKQSVPERYQQQEGKHEITVIPVTWPTLLLGTVAMAVKHGETYDLRGNKTVA</sequence>
<feature type="region of interest" description="Disordered" evidence="1">
    <location>
        <begin position="148"/>
        <end position="190"/>
    </location>
</feature>
<organism evidence="2 3">
    <name type="scientific">Dryococelus australis</name>
    <dbReference type="NCBI Taxonomy" id="614101"/>
    <lineage>
        <taxon>Eukaryota</taxon>
        <taxon>Metazoa</taxon>
        <taxon>Ecdysozoa</taxon>
        <taxon>Arthropoda</taxon>
        <taxon>Hexapoda</taxon>
        <taxon>Insecta</taxon>
        <taxon>Pterygota</taxon>
        <taxon>Neoptera</taxon>
        <taxon>Polyneoptera</taxon>
        <taxon>Phasmatodea</taxon>
        <taxon>Verophasmatodea</taxon>
        <taxon>Anareolatae</taxon>
        <taxon>Phasmatidae</taxon>
        <taxon>Eurycanthinae</taxon>
        <taxon>Dryococelus</taxon>
    </lineage>
</organism>
<evidence type="ECO:0000313" key="3">
    <source>
        <dbReference type="Proteomes" id="UP001159363"/>
    </source>
</evidence>
<accession>A0ABQ9H1P6</accession>
<dbReference type="EMBL" id="JARBHB010000008">
    <property type="protein sequence ID" value="KAJ8878194.1"/>
    <property type="molecule type" value="Genomic_DNA"/>
</dbReference>
<keyword evidence="3" id="KW-1185">Reference proteome</keyword>
<name>A0ABQ9H1P6_9NEOP</name>
<reference evidence="2 3" key="1">
    <citation type="submission" date="2023-02" db="EMBL/GenBank/DDBJ databases">
        <title>LHISI_Scaffold_Assembly.</title>
        <authorList>
            <person name="Stuart O.P."/>
            <person name="Cleave R."/>
            <person name="Magrath M.J.L."/>
            <person name="Mikheyev A.S."/>
        </authorList>
    </citation>
    <scope>NUCLEOTIDE SEQUENCE [LARGE SCALE GENOMIC DNA]</scope>
    <source>
        <strain evidence="2">Daus_M_001</strain>
        <tissue evidence="2">Leg muscle</tissue>
    </source>
</reference>
<evidence type="ECO:0000313" key="2">
    <source>
        <dbReference type="EMBL" id="KAJ8878194.1"/>
    </source>
</evidence>